<reference evidence="3" key="1">
    <citation type="submission" date="2020-01" db="EMBL/GenBank/DDBJ databases">
        <title>Genome Sequencing of Three Apophysomyces-Like Fungal Strains Confirms a Novel Fungal Genus in the Mucoromycota with divergent Burkholderia-like Endosymbiotic Bacteria.</title>
        <authorList>
            <person name="Stajich J.E."/>
            <person name="Macias A.M."/>
            <person name="Carter-House D."/>
            <person name="Lovett B."/>
            <person name="Kasson L.R."/>
            <person name="Berry K."/>
            <person name="Grigoriev I."/>
            <person name="Chang Y."/>
            <person name="Spatafora J."/>
            <person name="Kasson M.T."/>
        </authorList>
    </citation>
    <scope>NUCLEOTIDE SEQUENCE</scope>
    <source>
        <strain evidence="3">NRRL A-21654</strain>
    </source>
</reference>
<evidence type="ECO:0000313" key="3">
    <source>
        <dbReference type="EMBL" id="KAF7721342.1"/>
    </source>
</evidence>
<proteinExistence type="predicted"/>
<feature type="compositionally biased region" description="Polar residues" evidence="2">
    <location>
        <begin position="145"/>
        <end position="162"/>
    </location>
</feature>
<feature type="region of interest" description="Disordered" evidence="2">
    <location>
        <begin position="145"/>
        <end position="172"/>
    </location>
</feature>
<sequence>MEVLKKSCRRHSLTFTNRLSITTIGTLIIDGVVIRDDRNPVVSLYEKKRKEKRKGGRRKKDEKGKQNEKKHGKNIVKEKEAENLNNKKEDEDKAEAMEMYNAEIKNFNTEITRLQKQAIQVDNAIKGIIGKIDLISKHKSRNLGQTTSKCADQSEYESMSNSNKRHVKTNTEDELRYKRQKWDGSMGEKTKFILERKLKKQVRDRIQIKMSELRDRLGELKQQKYALNNVCYRPCISRFNLLSLQRNKHVERAKPTSTLKNLQMRSEDDADAIDTSRIPVISDDDLFISGTDYDIVATIYVKGQYPSL</sequence>
<feature type="compositionally biased region" description="Basic and acidic residues" evidence="2">
    <location>
        <begin position="59"/>
        <end position="75"/>
    </location>
</feature>
<evidence type="ECO:0000256" key="2">
    <source>
        <dbReference type="SAM" id="MobiDB-lite"/>
    </source>
</evidence>
<accession>A0A8H7EKC4</accession>
<comment type="caution">
    <text evidence="3">The sequence shown here is derived from an EMBL/GenBank/DDBJ whole genome shotgun (WGS) entry which is preliminary data.</text>
</comment>
<keyword evidence="1" id="KW-0175">Coiled coil</keyword>
<gene>
    <name evidence="3" type="ORF">EC973_004860</name>
</gene>
<organism evidence="3 4">
    <name type="scientific">Apophysomyces ossiformis</name>
    <dbReference type="NCBI Taxonomy" id="679940"/>
    <lineage>
        <taxon>Eukaryota</taxon>
        <taxon>Fungi</taxon>
        <taxon>Fungi incertae sedis</taxon>
        <taxon>Mucoromycota</taxon>
        <taxon>Mucoromycotina</taxon>
        <taxon>Mucoromycetes</taxon>
        <taxon>Mucorales</taxon>
        <taxon>Mucorineae</taxon>
        <taxon>Mucoraceae</taxon>
        <taxon>Apophysomyces</taxon>
    </lineage>
</organism>
<feature type="region of interest" description="Disordered" evidence="2">
    <location>
        <begin position="48"/>
        <end position="75"/>
    </location>
</feature>
<dbReference type="Proteomes" id="UP000605846">
    <property type="component" value="Unassembled WGS sequence"/>
</dbReference>
<name>A0A8H7EKC4_9FUNG</name>
<evidence type="ECO:0000256" key="1">
    <source>
        <dbReference type="SAM" id="Coils"/>
    </source>
</evidence>
<evidence type="ECO:0000313" key="4">
    <source>
        <dbReference type="Proteomes" id="UP000605846"/>
    </source>
</evidence>
<feature type="coiled-coil region" evidence="1">
    <location>
        <begin position="203"/>
        <end position="230"/>
    </location>
</feature>
<protein>
    <submittedName>
        <fullName evidence="3">Uncharacterized protein</fullName>
    </submittedName>
</protein>
<dbReference type="EMBL" id="JABAYA010000277">
    <property type="protein sequence ID" value="KAF7721342.1"/>
    <property type="molecule type" value="Genomic_DNA"/>
</dbReference>
<dbReference type="AlphaFoldDB" id="A0A8H7EKC4"/>
<feature type="compositionally biased region" description="Basic residues" evidence="2">
    <location>
        <begin position="48"/>
        <end position="58"/>
    </location>
</feature>
<keyword evidence="4" id="KW-1185">Reference proteome</keyword>